<evidence type="ECO:0000256" key="6">
    <source>
        <dbReference type="ARBA" id="ARBA00023180"/>
    </source>
</evidence>
<dbReference type="PANTHER" id="PTHR48061:SF48">
    <property type="entry name" value="OS01G0162500 PROTEIN"/>
    <property type="match status" value="1"/>
</dbReference>
<reference evidence="7" key="2">
    <citation type="submission" date="2021-12" db="EMBL/GenBank/DDBJ databases">
        <title>Resequencing data analysis of finger millet.</title>
        <authorList>
            <person name="Hatakeyama M."/>
            <person name="Aluri S."/>
            <person name="Balachadran M.T."/>
            <person name="Sivarajan S.R."/>
            <person name="Poveda L."/>
            <person name="Shimizu-Inatsugi R."/>
            <person name="Schlapbach R."/>
            <person name="Sreeman S.M."/>
            <person name="Shimizu K.K."/>
        </authorList>
    </citation>
    <scope>NUCLEOTIDE SEQUENCE</scope>
</reference>
<gene>
    <name evidence="7" type="primary">ga03716</name>
    <name evidence="7" type="ORF">PR202_ga03716</name>
</gene>
<evidence type="ECO:0000313" key="8">
    <source>
        <dbReference type="Proteomes" id="UP001054889"/>
    </source>
</evidence>
<keyword evidence="4" id="KW-1133">Transmembrane helix</keyword>
<evidence type="ECO:0000256" key="2">
    <source>
        <dbReference type="ARBA" id="ARBA00022692"/>
    </source>
</evidence>
<dbReference type="AlphaFoldDB" id="A0AAV5BP27"/>
<name>A0AAV5BP27_ELECO</name>
<evidence type="ECO:0000256" key="4">
    <source>
        <dbReference type="ARBA" id="ARBA00022989"/>
    </source>
</evidence>
<protein>
    <submittedName>
        <fullName evidence="7">Uncharacterized protein</fullName>
    </submittedName>
</protein>
<dbReference type="InterPro" id="IPR046956">
    <property type="entry name" value="RLP23-like"/>
</dbReference>
<dbReference type="Gene3D" id="3.80.10.10">
    <property type="entry name" value="Ribonuclease Inhibitor"/>
    <property type="match status" value="1"/>
</dbReference>
<proteinExistence type="predicted"/>
<reference evidence="7" key="1">
    <citation type="journal article" date="2018" name="DNA Res.">
        <title>Multiple hybrid de novo genome assembly of finger millet, an orphan allotetraploid crop.</title>
        <authorList>
            <person name="Hatakeyama M."/>
            <person name="Aluri S."/>
            <person name="Balachadran M.T."/>
            <person name="Sivarajan S.R."/>
            <person name="Patrignani A."/>
            <person name="Gruter S."/>
            <person name="Poveda L."/>
            <person name="Shimizu-Inatsugi R."/>
            <person name="Baeten J."/>
            <person name="Francoijs K.J."/>
            <person name="Nataraja K.N."/>
            <person name="Reddy Y.A.N."/>
            <person name="Phadnis S."/>
            <person name="Ravikumar R.L."/>
            <person name="Schlapbach R."/>
            <person name="Sreeman S.M."/>
            <person name="Shimizu K.K."/>
        </authorList>
    </citation>
    <scope>NUCLEOTIDE SEQUENCE</scope>
</reference>
<dbReference type="SUPFAM" id="SSF52058">
    <property type="entry name" value="L domain-like"/>
    <property type="match status" value="1"/>
</dbReference>
<organism evidence="7 8">
    <name type="scientific">Eleusine coracana subsp. coracana</name>
    <dbReference type="NCBI Taxonomy" id="191504"/>
    <lineage>
        <taxon>Eukaryota</taxon>
        <taxon>Viridiplantae</taxon>
        <taxon>Streptophyta</taxon>
        <taxon>Embryophyta</taxon>
        <taxon>Tracheophyta</taxon>
        <taxon>Spermatophyta</taxon>
        <taxon>Magnoliopsida</taxon>
        <taxon>Liliopsida</taxon>
        <taxon>Poales</taxon>
        <taxon>Poaceae</taxon>
        <taxon>PACMAD clade</taxon>
        <taxon>Chloridoideae</taxon>
        <taxon>Cynodonteae</taxon>
        <taxon>Eleusininae</taxon>
        <taxon>Eleusine</taxon>
    </lineage>
</organism>
<evidence type="ECO:0000313" key="7">
    <source>
        <dbReference type="EMBL" id="GJM87731.1"/>
    </source>
</evidence>
<keyword evidence="6" id="KW-0325">Glycoprotein</keyword>
<evidence type="ECO:0000256" key="1">
    <source>
        <dbReference type="ARBA" id="ARBA00004479"/>
    </source>
</evidence>
<evidence type="ECO:0000256" key="5">
    <source>
        <dbReference type="ARBA" id="ARBA00023136"/>
    </source>
</evidence>
<keyword evidence="8" id="KW-1185">Reference proteome</keyword>
<keyword evidence="5" id="KW-0472">Membrane</keyword>
<dbReference type="GO" id="GO:0016020">
    <property type="term" value="C:membrane"/>
    <property type="evidence" value="ECO:0007669"/>
    <property type="project" value="UniProtKB-SubCell"/>
</dbReference>
<dbReference type="EMBL" id="BQKI01000002">
    <property type="protein sequence ID" value="GJM87731.1"/>
    <property type="molecule type" value="Genomic_DNA"/>
</dbReference>
<sequence>MLPASYHPHHDFPIKIMCGRIPLRPMDLPPDQASALLELKNSFNTTGNNYTTFRLTSLKHLDLSGNDFNMSRLPATGFEQLIELTYLDLSDTNFVRFVPAGMSHLKKLVYLNLSSSFDVVNFDNEYKVIYFPSISTLWQLLVTNLESLLEDLTNLEELHLGMVNLSTNTWCDNLAKYNPKLKDSKLENIYLSTTNFSASRIHTIVDLKSYFPH</sequence>
<keyword evidence="3" id="KW-0732">Signal</keyword>
<evidence type="ECO:0000256" key="3">
    <source>
        <dbReference type="ARBA" id="ARBA00022729"/>
    </source>
</evidence>
<dbReference type="Proteomes" id="UP001054889">
    <property type="component" value="Unassembled WGS sequence"/>
</dbReference>
<dbReference type="InterPro" id="IPR032675">
    <property type="entry name" value="LRR_dom_sf"/>
</dbReference>
<dbReference type="Pfam" id="PF00560">
    <property type="entry name" value="LRR_1"/>
    <property type="match status" value="1"/>
</dbReference>
<comment type="subcellular location">
    <subcellularLocation>
        <location evidence="1">Membrane</location>
        <topology evidence="1">Single-pass type I membrane protein</topology>
    </subcellularLocation>
</comment>
<dbReference type="PANTHER" id="PTHR48061">
    <property type="entry name" value="LEUCINE-RICH REPEAT RECEPTOR PROTEIN KINASE EMS1-LIKE-RELATED"/>
    <property type="match status" value="1"/>
</dbReference>
<dbReference type="InterPro" id="IPR001611">
    <property type="entry name" value="Leu-rich_rpt"/>
</dbReference>
<keyword evidence="2" id="KW-0812">Transmembrane</keyword>
<accession>A0AAV5BP27</accession>
<comment type="caution">
    <text evidence="7">The sequence shown here is derived from an EMBL/GenBank/DDBJ whole genome shotgun (WGS) entry which is preliminary data.</text>
</comment>